<feature type="region of interest" description="Disordered" evidence="1">
    <location>
        <begin position="1"/>
        <end position="58"/>
    </location>
</feature>
<keyword evidence="2" id="KW-0812">Transmembrane</keyword>
<keyword evidence="2" id="KW-0472">Membrane</keyword>
<keyword evidence="2" id="KW-1133">Transmembrane helix</keyword>
<evidence type="ECO:0000313" key="4">
    <source>
        <dbReference type="Proteomes" id="UP000244962"/>
    </source>
</evidence>
<dbReference type="AlphaFoldDB" id="A0A2U1TFL1"/>
<feature type="compositionally biased region" description="Pro residues" evidence="1">
    <location>
        <begin position="338"/>
        <end position="350"/>
    </location>
</feature>
<protein>
    <submittedName>
        <fullName evidence="3">Uncharacterized protein</fullName>
    </submittedName>
</protein>
<accession>A0A2U1TFL1</accession>
<feature type="region of interest" description="Disordered" evidence="1">
    <location>
        <begin position="311"/>
        <end position="375"/>
    </location>
</feature>
<evidence type="ECO:0000256" key="2">
    <source>
        <dbReference type="SAM" id="Phobius"/>
    </source>
</evidence>
<feature type="compositionally biased region" description="Basic and acidic residues" evidence="1">
    <location>
        <begin position="34"/>
        <end position="44"/>
    </location>
</feature>
<dbReference type="EMBL" id="QEFB01000003">
    <property type="protein sequence ID" value="PWC07687.1"/>
    <property type="molecule type" value="Genomic_DNA"/>
</dbReference>
<reference evidence="4" key="1">
    <citation type="submission" date="2018-04" db="EMBL/GenBank/DDBJ databases">
        <authorList>
            <person name="Liu S."/>
            <person name="Wang Z."/>
            <person name="Li J."/>
        </authorList>
    </citation>
    <scope>NUCLEOTIDE SEQUENCE [LARGE SCALE GENOMIC DNA]</scope>
    <source>
        <strain evidence="4">622</strain>
    </source>
</reference>
<sequence>MTGKKPKTARPEKTPKQAGAGSAAGSATAGATEKPSRTSVDKRPTVRKSRSRGPGRFDGNRVLTVSVASLAVLSLIVVGVLLWTKNQNPAIERSMFEAYQSQQRELESLAAAAASDIDSFATLHGEASALNGAAVTALAAVAGFSDEPSRLVAETARAAFESSIVAQSPTRQGGDIALDADSDETLDADSSVEDLARGINTLNAEALLLDTETEAAEAAVTTLTADRDLFVAALAAFGSTIPATAEDLIDAAPDVDSALADAVTAAVAALTTAQEAGQAGVGELQVYADAAAALQAEQARLDSNVVIDEVEPEADTDAQPTPRTAPRTPSRPRATTPPTTPPATTPPPPVAETTPGSGESGGSGGSGDESNPAEP</sequence>
<name>A0A2U1TFL1_9MICO</name>
<evidence type="ECO:0000256" key="1">
    <source>
        <dbReference type="SAM" id="MobiDB-lite"/>
    </source>
</evidence>
<feature type="transmembrane region" description="Helical" evidence="2">
    <location>
        <begin position="62"/>
        <end position="83"/>
    </location>
</feature>
<gene>
    <name evidence="3" type="ORF">DF223_05225</name>
</gene>
<organism evidence="3 4">
    <name type="scientific">Mycetocola zhujimingii</name>
    <dbReference type="NCBI Taxonomy" id="2079792"/>
    <lineage>
        <taxon>Bacteria</taxon>
        <taxon>Bacillati</taxon>
        <taxon>Actinomycetota</taxon>
        <taxon>Actinomycetes</taxon>
        <taxon>Micrococcales</taxon>
        <taxon>Microbacteriaceae</taxon>
        <taxon>Mycetocola</taxon>
    </lineage>
</organism>
<feature type="compositionally biased region" description="Low complexity" evidence="1">
    <location>
        <begin position="18"/>
        <end position="32"/>
    </location>
</feature>
<comment type="caution">
    <text evidence="3">The sequence shown here is derived from an EMBL/GenBank/DDBJ whole genome shotgun (WGS) entry which is preliminary data.</text>
</comment>
<evidence type="ECO:0000313" key="3">
    <source>
        <dbReference type="EMBL" id="PWC07687.1"/>
    </source>
</evidence>
<feature type="compositionally biased region" description="Low complexity" evidence="1">
    <location>
        <begin position="320"/>
        <end position="337"/>
    </location>
</feature>
<proteinExistence type="predicted"/>
<dbReference type="Proteomes" id="UP000244962">
    <property type="component" value="Unassembled WGS sequence"/>
</dbReference>
<feature type="compositionally biased region" description="Gly residues" evidence="1">
    <location>
        <begin position="358"/>
        <end position="367"/>
    </location>
</feature>
<keyword evidence="4" id="KW-1185">Reference proteome</keyword>